<feature type="domain" description="Peptidase M16 C-terminal" evidence="10">
    <location>
        <begin position="195"/>
        <end position="298"/>
    </location>
</feature>
<dbReference type="InterPro" id="IPR050361">
    <property type="entry name" value="MPP/UQCRC_Complex"/>
</dbReference>
<organism evidence="11 12">
    <name type="scientific">Carex littledalei</name>
    <dbReference type="NCBI Taxonomy" id="544730"/>
    <lineage>
        <taxon>Eukaryota</taxon>
        <taxon>Viridiplantae</taxon>
        <taxon>Streptophyta</taxon>
        <taxon>Embryophyta</taxon>
        <taxon>Tracheophyta</taxon>
        <taxon>Spermatophyta</taxon>
        <taxon>Magnoliopsida</taxon>
        <taxon>Liliopsida</taxon>
        <taxon>Poales</taxon>
        <taxon>Cyperaceae</taxon>
        <taxon>Cyperoideae</taxon>
        <taxon>Cariceae</taxon>
        <taxon>Carex</taxon>
        <taxon>Carex subgen. Euthyceras</taxon>
    </lineage>
</organism>
<dbReference type="GO" id="GO:0046872">
    <property type="term" value="F:metal ion binding"/>
    <property type="evidence" value="ECO:0007669"/>
    <property type="project" value="UniProtKB-KW"/>
</dbReference>
<evidence type="ECO:0000256" key="3">
    <source>
        <dbReference type="ARBA" id="ARBA00022670"/>
    </source>
</evidence>
<feature type="domain" description="Peptidase M16 N-terminal" evidence="9">
    <location>
        <begin position="57"/>
        <end position="187"/>
    </location>
</feature>
<evidence type="ECO:0000256" key="7">
    <source>
        <dbReference type="ARBA" id="ARBA00023049"/>
    </source>
</evidence>
<protein>
    <submittedName>
        <fullName evidence="11">Putative mitochondrial-processing peptidase subunit beta</fullName>
    </submittedName>
</protein>
<dbReference type="Pfam" id="PF00675">
    <property type="entry name" value="Peptidase_M16"/>
    <property type="match status" value="1"/>
</dbReference>
<dbReference type="GO" id="GO:0008237">
    <property type="term" value="F:metallopeptidase activity"/>
    <property type="evidence" value="ECO:0007669"/>
    <property type="project" value="UniProtKB-KW"/>
</dbReference>
<dbReference type="GO" id="GO:0005739">
    <property type="term" value="C:mitochondrion"/>
    <property type="evidence" value="ECO:0007669"/>
    <property type="project" value="UniProtKB-SubCell"/>
</dbReference>
<keyword evidence="4" id="KW-0479">Metal-binding</keyword>
<evidence type="ECO:0000313" key="12">
    <source>
        <dbReference type="Proteomes" id="UP000623129"/>
    </source>
</evidence>
<keyword evidence="12" id="KW-1185">Reference proteome</keyword>
<comment type="cofactor">
    <cofactor evidence="1">
        <name>Zn(2+)</name>
        <dbReference type="ChEBI" id="CHEBI:29105"/>
    </cofactor>
</comment>
<evidence type="ECO:0000259" key="10">
    <source>
        <dbReference type="Pfam" id="PF05193"/>
    </source>
</evidence>
<dbReference type="EMBL" id="SWLB01000021">
    <property type="protein sequence ID" value="KAF3324923.1"/>
    <property type="molecule type" value="Genomic_DNA"/>
</dbReference>
<evidence type="ECO:0000256" key="6">
    <source>
        <dbReference type="ARBA" id="ARBA00022833"/>
    </source>
</evidence>
<evidence type="ECO:0000313" key="11">
    <source>
        <dbReference type="EMBL" id="KAF3324923.1"/>
    </source>
</evidence>
<reference evidence="11" key="1">
    <citation type="submission" date="2020-01" db="EMBL/GenBank/DDBJ databases">
        <title>Genome sequence of Kobresia littledalei, the first chromosome-level genome in the family Cyperaceae.</title>
        <authorList>
            <person name="Qu G."/>
        </authorList>
    </citation>
    <scope>NUCLEOTIDE SEQUENCE</scope>
    <source>
        <strain evidence="11">C.B.Clarke</strain>
        <tissue evidence="11">Leaf</tissue>
    </source>
</reference>
<evidence type="ECO:0000256" key="5">
    <source>
        <dbReference type="ARBA" id="ARBA00022801"/>
    </source>
</evidence>
<dbReference type="InterPro" id="IPR007863">
    <property type="entry name" value="Peptidase_M16_C"/>
</dbReference>
<dbReference type="Pfam" id="PF05193">
    <property type="entry name" value="Peptidase_M16_C"/>
    <property type="match status" value="1"/>
</dbReference>
<dbReference type="PANTHER" id="PTHR11851:SF149">
    <property type="entry name" value="GH01077P"/>
    <property type="match status" value="1"/>
</dbReference>
<keyword evidence="3" id="KW-0645">Protease</keyword>
<dbReference type="OrthoDB" id="10251424at2759"/>
<evidence type="ECO:0000259" key="9">
    <source>
        <dbReference type="Pfam" id="PF00675"/>
    </source>
</evidence>
<sequence>MRSDLTDTVLKRLEHLDLRFVPSLVDHTSIRAAPETRVTTLANGLRVATKSTLAFKDTATVIGVWIDARSRFETEGTNATAHFLEHMIFKGNASWREVIADMVGDINTFTPREQTACYARVFNEDVSKVLEILADILQNSTFDAERIEQARDVILCEIEEVEDRTEEVLDLLHCAAFGNTPLGRTIWGSAENIESITQEHLKNYMTTHYTAPRVVISAAGAVKHEEVVELVNKLFTKLPSDPTTSSQLVAKSPASFTGSEVRIIDGDIKMAHFAVAFEGPAATDPDSIALMVMLSLLDFGTKCEHSGSVLSFVLL</sequence>
<keyword evidence="5" id="KW-0378">Hydrolase</keyword>
<keyword evidence="8" id="KW-0496">Mitochondrion</keyword>
<dbReference type="FunFam" id="3.30.830.10:FF:000008">
    <property type="entry name" value="Mitochondrial-processing peptidase subunit beta"/>
    <property type="match status" value="1"/>
</dbReference>
<dbReference type="InterPro" id="IPR011249">
    <property type="entry name" value="Metalloenz_LuxS/M16"/>
</dbReference>
<evidence type="ECO:0000256" key="8">
    <source>
        <dbReference type="ARBA" id="ARBA00023128"/>
    </source>
</evidence>
<keyword evidence="6" id="KW-0862">Zinc</keyword>
<evidence type="ECO:0000256" key="2">
    <source>
        <dbReference type="ARBA" id="ARBA00004173"/>
    </source>
</evidence>
<accession>A0A833QTB0</accession>
<dbReference type="Proteomes" id="UP000623129">
    <property type="component" value="Unassembled WGS sequence"/>
</dbReference>
<evidence type="ECO:0000256" key="4">
    <source>
        <dbReference type="ARBA" id="ARBA00022723"/>
    </source>
</evidence>
<dbReference type="AlphaFoldDB" id="A0A833QTB0"/>
<evidence type="ECO:0000256" key="1">
    <source>
        <dbReference type="ARBA" id="ARBA00001947"/>
    </source>
</evidence>
<gene>
    <name evidence="11" type="ORF">FCM35_KLT11080</name>
</gene>
<name>A0A833QTB0_9POAL</name>
<dbReference type="InterPro" id="IPR011765">
    <property type="entry name" value="Pept_M16_N"/>
</dbReference>
<comment type="caution">
    <text evidence="11">The sequence shown here is derived from an EMBL/GenBank/DDBJ whole genome shotgun (WGS) entry which is preliminary data.</text>
</comment>
<keyword evidence="7" id="KW-0482">Metalloprotease</keyword>
<dbReference type="GO" id="GO:0006508">
    <property type="term" value="P:proteolysis"/>
    <property type="evidence" value="ECO:0007669"/>
    <property type="project" value="UniProtKB-KW"/>
</dbReference>
<comment type="subcellular location">
    <subcellularLocation>
        <location evidence="2">Mitochondrion</location>
    </subcellularLocation>
</comment>
<dbReference type="SUPFAM" id="SSF63411">
    <property type="entry name" value="LuxS/MPP-like metallohydrolase"/>
    <property type="match status" value="2"/>
</dbReference>
<dbReference type="PANTHER" id="PTHR11851">
    <property type="entry name" value="METALLOPROTEASE"/>
    <property type="match status" value="1"/>
</dbReference>
<dbReference type="Gene3D" id="3.30.830.10">
    <property type="entry name" value="Metalloenzyme, LuxS/M16 peptidase-like"/>
    <property type="match status" value="2"/>
</dbReference>
<proteinExistence type="predicted"/>